<dbReference type="PANTHER" id="PTHR33295:SF7">
    <property type="entry name" value="ATPASE"/>
    <property type="match status" value="1"/>
</dbReference>
<dbReference type="SUPFAM" id="SSF52540">
    <property type="entry name" value="P-loop containing nucleoside triphosphate hydrolases"/>
    <property type="match status" value="1"/>
</dbReference>
<dbReference type="PANTHER" id="PTHR33295">
    <property type="entry name" value="ATPASE"/>
    <property type="match status" value="1"/>
</dbReference>
<evidence type="ECO:0000313" key="3">
    <source>
        <dbReference type="EMBL" id="SLM18683.1"/>
    </source>
</evidence>
<dbReference type="AlphaFoldDB" id="A0A3P3XS25"/>
<organism evidence="3">
    <name type="scientific">uncultured spirochete</name>
    <dbReference type="NCBI Taxonomy" id="156406"/>
    <lineage>
        <taxon>Bacteria</taxon>
        <taxon>Pseudomonadati</taxon>
        <taxon>Spirochaetota</taxon>
        <taxon>Spirochaetia</taxon>
        <taxon>Spirochaetales</taxon>
        <taxon>environmental samples</taxon>
    </lineage>
</organism>
<dbReference type="InterPro" id="IPR025420">
    <property type="entry name" value="DUF4143"/>
</dbReference>
<proteinExistence type="predicted"/>
<accession>A0A3P3XS25</accession>
<feature type="domain" description="AAA" evidence="1">
    <location>
        <begin position="18"/>
        <end position="152"/>
    </location>
</feature>
<name>A0A3P3XS25_9SPIR</name>
<dbReference type="Pfam" id="PF13635">
    <property type="entry name" value="DUF4143"/>
    <property type="match status" value="1"/>
</dbReference>
<dbReference type="EMBL" id="FWDO01000005">
    <property type="protein sequence ID" value="SLM18683.1"/>
    <property type="molecule type" value="Genomic_DNA"/>
</dbReference>
<dbReference type="Pfam" id="PF13173">
    <property type="entry name" value="AAA_14"/>
    <property type="match status" value="1"/>
</dbReference>
<sequence>MERKKLADLEKWRQKPDRKPLIVHGTRQVGKTWLLKEFGKRAYKDVAYINFEANERMAALFSSNLDTQRLLTGLRIESGCSIEPGTTLIIFDEVQENPQAQTSLKYFAEEAPTYHIAAAGSLPGIAMHRGTSFPVGKVEFLDLYPLSFEEFLWALGEAELAGLLSGHDWQMLELFRDKLIDYLKYYFCVGGMPECVGSFAAGRDLDKVRETQGRLLSAYEQDFSKYAEPAMVPRIRAVWNSIPSQLAREQRKFTYGLVREGARAREYEIAIQWLCEAGLLHKVYRVSKPGLPLRAYQENSAFKLFMVDTGLLAAHAHLPTRAVLNGSGIFEEAKGALTEQYVAQELRLRDDFDVFYWSSGTSQAEVDFLVQIGESVYPLEVKAAENLQAKSLRVYRDKFSPPRSYRTSLSPYRAESCLTNIPLYALAAIPTG</sequence>
<gene>
    <name evidence="3" type="ORF">SPIRO4BDMA_50198</name>
</gene>
<feature type="domain" description="DUF4143" evidence="2">
    <location>
        <begin position="220"/>
        <end position="383"/>
    </location>
</feature>
<evidence type="ECO:0000259" key="1">
    <source>
        <dbReference type="Pfam" id="PF13173"/>
    </source>
</evidence>
<reference evidence="3" key="1">
    <citation type="submission" date="2017-02" db="EMBL/GenBank/DDBJ databases">
        <authorList>
            <person name="Regsiter A."/>
            <person name="William W."/>
        </authorList>
    </citation>
    <scope>NUCLEOTIDE SEQUENCE</scope>
    <source>
        <strain evidence="3">BdmA 4</strain>
    </source>
</reference>
<evidence type="ECO:0000259" key="2">
    <source>
        <dbReference type="Pfam" id="PF13635"/>
    </source>
</evidence>
<dbReference type="InterPro" id="IPR041682">
    <property type="entry name" value="AAA_14"/>
</dbReference>
<evidence type="ECO:0008006" key="4">
    <source>
        <dbReference type="Google" id="ProtNLM"/>
    </source>
</evidence>
<dbReference type="InterPro" id="IPR027417">
    <property type="entry name" value="P-loop_NTPase"/>
</dbReference>
<protein>
    <recommendedName>
        <fullName evidence="4">ATPase</fullName>
    </recommendedName>
</protein>